<comment type="caution">
    <text evidence="6">The sequence shown here is derived from an EMBL/GenBank/DDBJ whole genome shotgun (WGS) entry which is preliminary data.</text>
</comment>
<proteinExistence type="predicted"/>
<evidence type="ECO:0000256" key="1">
    <source>
        <dbReference type="ARBA" id="ARBA00022723"/>
    </source>
</evidence>
<dbReference type="InterPro" id="IPR001841">
    <property type="entry name" value="Znf_RING"/>
</dbReference>
<dbReference type="PANTHER" id="PTHR17550">
    <property type="entry name" value="E3 UBIQUITIN-PROTEIN LIGASE TTC3"/>
    <property type="match status" value="1"/>
</dbReference>
<dbReference type="GO" id="GO:0016874">
    <property type="term" value="F:ligase activity"/>
    <property type="evidence" value="ECO:0007669"/>
    <property type="project" value="UniProtKB-KW"/>
</dbReference>
<evidence type="ECO:0000313" key="7">
    <source>
        <dbReference type="Proteomes" id="UP000521525"/>
    </source>
</evidence>
<organism evidence="6 7">
    <name type="scientific">Agelaius phoeniceus</name>
    <name type="common">Red-winged blackbird</name>
    <name type="synonym">Oriolus phoeniceus</name>
    <dbReference type="NCBI Taxonomy" id="39638"/>
    <lineage>
        <taxon>Eukaryota</taxon>
        <taxon>Metazoa</taxon>
        <taxon>Chordata</taxon>
        <taxon>Craniata</taxon>
        <taxon>Vertebrata</taxon>
        <taxon>Euteleostomi</taxon>
        <taxon>Archelosauria</taxon>
        <taxon>Archosauria</taxon>
        <taxon>Dinosauria</taxon>
        <taxon>Saurischia</taxon>
        <taxon>Theropoda</taxon>
        <taxon>Coelurosauria</taxon>
        <taxon>Aves</taxon>
        <taxon>Neognathae</taxon>
        <taxon>Neoaves</taxon>
        <taxon>Telluraves</taxon>
        <taxon>Australaves</taxon>
        <taxon>Passeriformes</taxon>
        <taxon>Passeroidea</taxon>
        <taxon>Icteridae</taxon>
        <taxon>Agelaius</taxon>
    </lineage>
</organism>
<dbReference type="EMBL" id="VZSP01000938">
    <property type="protein sequence ID" value="NWZ09164.1"/>
    <property type="molecule type" value="Genomic_DNA"/>
</dbReference>
<keyword evidence="6" id="KW-0436">Ligase</keyword>
<evidence type="ECO:0000256" key="2">
    <source>
        <dbReference type="ARBA" id="ARBA00022771"/>
    </source>
</evidence>
<evidence type="ECO:0000256" key="4">
    <source>
        <dbReference type="PROSITE-ProRule" id="PRU00175"/>
    </source>
</evidence>
<dbReference type="PANTHER" id="PTHR17550:SF4">
    <property type="entry name" value="E3 UBIQUITIN-PROTEIN LIGASE TTC3"/>
    <property type="match status" value="1"/>
</dbReference>
<dbReference type="GO" id="GO:0008270">
    <property type="term" value="F:zinc ion binding"/>
    <property type="evidence" value="ECO:0007669"/>
    <property type="project" value="UniProtKB-KW"/>
</dbReference>
<sequence length="269" mass="30848">ESQRKLQSVRERFRRRADQSLLLWLYECWFAGAHVDVWLDSSEAQQLGCLSQDVAIDRGLGRRTGRHSLWMRLVGSVRAAYTAEELLLRRDSWSTRLEGVQYLTELSMADILFGNTQNSRCLDDLDRACCTWDTWQALRRSAPPLYAKALSSITWNRNLKVLKLKAFIWDYGLKPSSPAQDSSSYVETQPREQAACGDDPCTICHEELGRSTCELECGHEFHRECIRTWLLEHSSTCPICRDYAVLPAATPARNNSQPHKARPWKRSGI</sequence>
<evidence type="ECO:0000256" key="3">
    <source>
        <dbReference type="ARBA" id="ARBA00022833"/>
    </source>
</evidence>
<feature type="domain" description="RING-type" evidence="5">
    <location>
        <begin position="201"/>
        <end position="241"/>
    </location>
</feature>
<feature type="non-terminal residue" evidence="6">
    <location>
        <position position="1"/>
    </location>
</feature>
<gene>
    <name evidence="6" type="primary">Dzip3_0</name>
    <name evidence="6" type="ORF">AGEPHO_R15463</name>
</gene>
<dbReference type="SMART" id="SM00184">
    <property type="entry name" value="RING"/>
    <property type="match status" value="1"/>
</dbReference>
<keyword evidence="1" id="KW-0479">Metal-binding</keyword>
<dbReference type="Pfam" id="PF13639">
    <property type="entry name" value="zf-RING_2"/>
    <property type="match status" value="1"/>
</dbReference>
<dbReference type="Gene3D" id="3.30.40.10">
    <property type="entry name" value="Zinc/RING finger domain, C3HC4 (zinc finger)"/>
    <property type="match status" value="1"/>
</dbReference>
<dbReference type="PROSITE" id="PS50089">
    <property type="entry name" value="ZF_RING_2"/>
    <property type="match status" value="1"/>
</dbReference>
<name>A0A7K7JRU8_AGEPH</name>
<accession>A0A7K7JRU8</accession>
<dbReference type="InterPro" id="IPR013083">
    <property type="entry name" value="Znf_RING/FYVE/PHD"/>
</dbReference>
<evidence type="ECO:0000313" key="6">
    <source>
        <dbReference type="EMBL" id="NWZ09164.1"/>
    </source>
</evidence>
<keyword evidence="2 4" id="KW-0863">Zinc-finger</keyword>
<protein>
    <submittedName>
        <fullName evidence="6">DZIP3 ligase</fullName>
    </submittedName>
</protein>
<dbReference type="SUPFAM" id="SSF57850">
    <property type="entry name" value="RING/U-box"/>
    <property type="match status" value="1"/>
</dbReference>
<reference evidence="6 7" key="1">
    <citation type="submission" date="2019-09" db="EMBL/GenBank/DDBJ databases">
        <title>Bird 10,000 Genomes (B10K) Project - Family phase.</title>
        <authorList>
            <person name="Zhang G."/>
        </authorList>
    </citation>
    <scope>NUCLEOTIDE SEQUENCE [LARGE SCALE GENOMIC DNA]</scope>
    <source>
        <strain evidence="6">OUT-0050</strain>
        <tissue evidence="6">Muscle</tissue>
    </source>
</reference>
<keyword evidence="3" id="KW-0862">Zinc</keyword>
<evidence type="ECO:0000259" key="5">
    <source>
        <dbReference type="PROSITE" id="PS50089"/>
    </source>
</evidence>
<dbReference type="AlphaFoldDB" id="A0A7K7JRU8"/>
<feature type="non-terminal residue" evidence="6">
    <location>
        <position position="269"/>
    </location>
</feature>
<keyword evidence="7" id="KW-1185">Reference proteome</keyword>
<dbReference type="Proteomes" id="UP000521525">
    <property type="component" value="Unassembled WGS sequence"/>
</dbReference>